<gene>
    <name evidence="9" type="ORF">BCO_0013505</name>
</gene>
<comment type="subcellular location">
    <subcellularLocation>
        <location evidence="2 8">Cell outer membrane</location>
        <topology evidence="2 8">Lipid-anchor</topology>
    </subcellularLocation>
</comment>
<sequence>MKINIKNIRLKSICATLLISIFLSCNNGIEELEKRNQFLSSLAKLGNDFLSVFTSFGDSLGGVLAFDKTTPKSKVGEYFKNIHDTVKDTKGKLEKLVADMKDKGNPNAESAEAAVKKLISEKLDEMIKGAETISEALKGVDAGELIGNVAAQTQGGVAGDIDNLLNGIKGIVEVVLKEGNSEAGDNNKAEDLAARNNNGAIKLFASDNSEVDESNTKKLAVDASKSVGAVTGADILQAMIKGNGAAVKLAKNNANNASNVDGVSAPKDAEVAGAIALRAMAKSGKFANANNTDTGGVIAATIKGAAISAVTKALDTLTIAIRKTIDTGLKTVKEAMKINPEATPVTTESITVTK</sequence>
<dbReference type="InterPro" id="IPR000680">
    <property type="entry name" value="Borrelia_lipo"/>
</dbReference>
<evidence type="ECO:0000256" key="4">
    <source>
        <dbReference type="ARBA" id="ARBA00023136"/>
    </source>
</evidence>
<accession>W5SXN4</accession>
<geneLocation type="plasmid" evidence="9">
    <name>unnamed</name>
</geneLocation>
<dbReference type="Pfam" id="PF00921">
    <property type="entry name" value="Lipoprotein_2"/>
    <property type="match status" value="1"/>
</dbReference>
<protein>
    <recommendedName>
        <fullName evidence="8">Variable large protein</fullName>
    </recommendedName>
</protein>
<name>W5SXN4_9SPIR</name>
<comment type="function">
    <text evidence="1 8">The Vlp and Vsp proteins are antigenically distinct proteins, only one vlp or vsp gene is transcriptionally active at any one time. Switching between these genes is a mechanism of host immune response evasion.</text>
</comment>
<keyword evidence="4 8" id="KW-0472">Membrane</keyword>
<dbReference type="SUPFAM" id="SSF74748">
    <property type="entry name" value="Variable surface antigen VlsE"/>
    <property type="match status" value="1"/>
</dbReference>
<keyword evidence="6 8" id="KW-0998">Cell outer membrane</keyword>
<dbReference type="GO" id="GO:0009279">
    <property type="term" value="C:cell outer membrane"/>
    <property type="evidence" value="ECO:0007669"/>
    <property type="project" value="UniProtKB-SubCell"/>
</dbReference>
<evidence type="ECO:0000256" key="3">
    <source>
        <dbReference type="ARBA" id="ARBA00022729"/>
    </source>
</evidence>
<keyword evidence="7 8" id="KW-0449">Lipoprotein</keyword>
<evidence type="ECO:0000256" key="2">
    <source>
        <dbReference type="ARBA" id="ARBA00004459"/>
    </source>
</evidence>
<dbReference type="RefSeq" id="WP_025408715.1">
    <property type="nucleotide sequence ID" value="NZ_CP005754.1"/>
</dbReference>
<dbReference type="EMBL" id="CP005754">
    <property type="protein sequence ID" value="AHH11448.1"/>
    <property type="molecule type" value="Genomic_DNA"/>
</dbReference>
<evidence type="ECO:0000256" key="7">
    <source>
        <dbReference type="ARBA" id="ARBA00023288"/>
    </source>
</evidence>
<dbReference type="OrthoDB" id="352883at2"/>
<keyword evidence="3" id="KW-0732">Signal</keyword>
<dbReference type="HOGENOM" id="CLU_054711_2_0_12"/>
<evidence type="ECO:0000256" key="5">
    <source>
        <dbReference type="ARBA" id="ARBA00023139"/>
    </source>
</evidence>
<evidence type="ECO:0000313" key="9">
    <source>
        <dbReference type="EMBL" id="AHH11448.1"/>
    </source>
</evidence>
<keyword evidence="9" id="KW-0614">Plasmid</keyword>
<proteinExistence type="predicted"/>
<evidence type="ECO:0000256" key="8">
    <source>
        <dbReference type="RuleBase" id="RU363105"/>
    </source>
</evidence>
<dbReference type="PROSITE" id="PS51257">
    <property type="entry name" value="PROKAR_LIPOPROTEIN"/>
    <property type="match status" value="1"/>
</dbReference>
<evidence type="ECO:0000256" key="6">
    <source>
        <dbReference type="ARBA" id="ARBA00023237"/>
    </source>
</evidence>
<reference evidence="9" key="1">
    <citation type="submission" date="2013-04" db="EMBL/GenBank/DDBJ databases">
        <title>Comparative Genomics of Relapsing Fever Spirochetes.</title>
        <authorList>
            <person name="Schwan T.G."/>
            <person name="Raffel S.J."/>
            <person name="Porcella S.F."/>
            <person name="Martens C.A."/>
            <person name="Bruno D.P."/>
            <person name="Ricklefs S.M."/>
            <person name="Barbian K.B."/>
        </authorList>
    </citation>
    <scope>NUCLEOTIDE SEQUENCE</scope>
    <source>
        <strain evidence="9">Co53</strain>
        <plasmid evidence="9">unnamed</plasmid>
    </source>
</reference>
<organism evidence="9">
    <name type="scientific">Borrelia coriaceae ATCC 43381</name>
    <dbReference type="NCBI Taxonomy" id="1408429"/>
    <lineage>
        <taxon>Bacteria</taxon>
        <taxon>Pseudomonadati</taxon>
        <taxon>Spirochaetota</taxon>
        <taxon>Spirochaetia</taxon>
        <taxon>Spirochaetales</taxon>
        <taxon>Borreliaceae</taxon>
        <taxon>Borrelia</taxon>
    </lineage>
</organism>
<keyword evidence="5 8" id="KW-0564">Palmitate</keyword>
<evidence type="ECO:0000256" key="1">
    <source>
        <dbReference type="ARBA" id="ARBA00003932"/>
    </source>
</evidence>
<dbReference type="AlphaFoldDB" id="W5SXN4"/>